<feature type="signal peptide" evidence="1">
    <location>
        <begin position="1"/>
        <end position="21"/>
    </location>
</feature>
<keyword evidence="1" id="KW-0732">Signal</keyword>
<dbReference type="Proteomes" id="UP001163828">
    <property type="component" value="Unassembled WGS sequence"/>
</dbReference>
<dbReference type="EMBL" id="MU790644">
    <property type="protein sequence ID" value="KAJ3995677.1"/>
    <property type="molecule type" value="Genomic_DNA"/>
</dbReference>
<keyword evidence="3" id="KW-1185">Reference proteome</keyword>
<gene>
    <name evidence="2" type="ORF">F5050DRAFT_1808477</name>
</gene>
<evidence type="ECO:0000256" key="1">
    <source>
        <dbReference type="SAM" id="SignalP"/>
    </source>
</evidence>
<name>A0ABQ8QAW6_9AGAR</name>
<organism evidence="2 3">
    <name type="scientific">Lentinula boryana</name>
    <dbReference type="NCBI Taxonomy" id="40481"/>
    <lineage>
        <taxon>Eukaryota</taxon>
        <taxon>Fungi</taxon>
        <taxon>Dikarya</taxon>
        <taxon>Basidiomycota</taxon>
        <taxon>Agaricomycotina</taxon>
        <taxon>Agaricomycetes</taxon>
        <taxon>Agaricomycetidae</taxon>
        <taxon>Agaricales</taxon>
        <taxon>Marasmiineae</taxon>
        <taxon>Omphalotaceae</taxon>
        <taxon>Lentinula</taxon>
    </lineage>
</organism>
<protein>
    <submittedName>
        <fullName evidence="2">Uncharacterized protein</fullName>
    </submittedName>
</protein>
<proteinExistence type="predicted"/>
<feature type="chain" id="PRO_5046340253" evidence="1">
    <location>
        <begin position="22"/>
        <end position="163"/>
    </location>
</feature>
<evidence type="ECO:0000313" key="3">
    <source>
        <dbReference type="Proteomes" id="UP001163828"/>
    </source>
</evidence>
<accession>A0ABQ8QAW6</accession>
<evidence type="ECO:0000313" key="2">
    <source>
        <dbReference type="EMBL" id="KAJ3995677.1"/>
    </source>
</evidence>
<sequence length="163" mass="17879">MHLNSSVYFILVLGLVSAGFGMPFHTSTAPYHFELARANSQPDLVATVAFVGKCDGKPLRNSPPTGEIFYSGEESQRIAGIPHSVFTRTHIAVQSIVPPDQKSRTLAIGFKHEFNNKKCGEDESFAEHKARREFFDGNQSSGQSSSPNLPARFQLLLLAISQT</sequence>
<reference evidence="2" key="1">
    <citation type="submission" date="2022-08" db="EMBL/GenBank/DDBJ databases">
        <authorList>
            <consortium name="DOE Joint Genome Institute"/>
            <person name="Min B."/>
            <person name="Riley R."/>
            <person name="Sierra-Patev S."/>
            <person name="Naranjo-Ortiz M."/>
            <person name="Looney B."/>
            <person name="Konkel Z."/>
            <person name="Slot J.C."/>
            <person name="Sakamoto Y."/>
            <person name="Steenwyk J.L."/>
            <person name="Rokas A."/>
            <person name="Carro J."/>
            <person name="Camarero S."/>
            <person name="Ferreira P."/>
            <person name="Molpeceres G."/>
            <person name="Ruiz-Duenas F.J."/>
            <person name="Serrano A."/>
            <person name="Henrissat B."/>
            <person name="Drula E."/>
            <person name="Hughes K.W."/>
            <person name="Mata J.L."/>
            <person name="Ishikawa N.K."/>
            <person name="Vargas-Isla R."/>
            <person name="Ushijima S."/>
            <person name="Smith C.A."/>
            <person name="Ahrendt S."/>
            <person name="Andreopoulos W."/>
            <person name="He G."/>
            <person name="Labutti K."/>
            <person name="Lipzen A."/>
            <person name="Ng V."/>
            <person name="Sandor L."/>
            <person name="Barry K."/>
            <person name="Martinez A.T."/>
            <person name="Xiao Y."/>
            <person name="Gibbons J.G."/>
            <person name="Terashima K."/>
            <person name="Hibbett D.S."/>
            <person name="Grigoriev I.V."/>
        </authorList>
    </citation>
    <scope>NUCLEOTIDE SEQUENCE</scope>
    <source>
        <strain evidence="2">TFB10827</strain>
    </source>
</reference>
<comment type="caution">
    <text evidence="2">The sequence shown here is derived from an EMBL/GenBank/DDBJ whole genome shotgun (WGS) entry which is preliminary data.</text>
</comment>